<dbReference type="Pfam" id="PF02018">
    <property type="entry name" value="CBM_4_9"/>
    <property type="match status" value="1"/>
</dbReference>
<protein>
    <recommendedName>
        <fullName evidence="8">GH10 domain-containing protein</fullName>
    </recommendedName>
</protein>
<feature type="domain" description="GH10" evidence="8">
    <location>
        <begin position="784"/>
        <end position="1083"/>
    </location>
</feature>
<dbReference type="InterPro" id="IPR017853">
    <property type="entry name" value="GH"/>
</dbReference>
<evidence type="ECO:0000256" key="7">
    <source>
        <dbReference type="PROSITE-ProRule" id="PRU10061"/>
    </source>
</evidence>
<dbReference type="EMBL" id="JADBGQ010000003">
    <property type="protein sequence ID" value="KAG5407606.1"/>
    <property type="molecule type" value="Genomic_DNA"/>
</dbReference>
<sequence>MLLETLNHHQVIPNYFHNEASSTAASLLQPFSIKLFSILSLCLENPYKPQYNGGIIVNPDLQNGSQGWAQFANAKVDFREFGGNKFVVARGRNQSYDSVSQKIYLEKGLLYTFSAWLQVSKGKAPVIAVFKKNGEYKHAGSVIAESKCWSMLKGGLTIDESGPAELYFESEDTTVEIWVDSVSLQPFTQEEWNAHHEQTIHRTRKRGMRIRAVNSLGEPIPNATISIVQNRLGFSFGCEVEKYILVNQAYQNWFTKRFTVTTFANEMKWYSTEAVRGKEDYTTADAMLRFFKQHGIAVRGHNIVWNDPKYQLSWLSSLSGNDLYNAVKRRVSSVVSRYKGQLLSWDVVNENLHFSFFESKMGPQASYNIFALAHSIDPRTPMFMNEFNTLEQPGDSASSPARYLGKLRELQSIRVAGNIQLGIGLESHFNTPNIPYMRSALDTLAATGLPIWLTEVDVQAPPNVQAKYFEQVLREGHAHPQVKGMVTWSGYSPSGCYKMCLTDGNFRNLPTGDAVDKLLREWGGLRGQTTGLTDADGFFEASLFHGDYDISIAHPLTNSTASHSFKLTSDDSQPSRFVVHKEMKNFNNGFFPSMLFLLICLVYTGLANDPFSHSHSLKTECIMKPPRSIAEQELILLSHSDEDDSDLEWEIDENGAIREMAQRIQLQKGIIYSFSAWVKLRGGNDKKVGIVFRSESGRLVHGGEVRAKQGCWSLLKGGIVPNVSGPVDIFFKSEDREAKISVTKLSLKQFSKKEWKLKQDQLIEKIRKNKVRFEVTYNNKTAVKDAVISLKQTKPFFLLGCAMNFRILQSEGYRKWFASRFAITSFTNEMKWYTTEKVRGQENYTAADSMLKFAEENDILVRGHTVLWDDPKMQPSWVENIKDPEDVKNVTLNRINSVMKRYKGKLTGWDVVNENLHWDYFEKMLGVNASSRFYNLAYKLDPDVTLFVNEYNTIENPGEVTATPVKVKDKMEEILAYQGNENIKGAIGAQGHFSPIQPNLAYMRSALDTLGSLGLPVWITELDMPKCPNQAKYIEEILREAYSHPAVEGIIIFAGPEVSGFDKLTLADKDFNITETGDVIDKLLKEWHQKTSDIPNIFMVDHENEEEDVSLLHGLYNVNVSHPQIKNLSTSLCLEVTKEIGPRQVVRVVINA</sequence>
<dbReference type="InterPro" id="IPR003305">
    <property type="entry name" value="CenC_carb-bd"/>
</dbReference>
<keyword evidence="10" id="KW-1185">Reference proteome</keyword>
<dbReference type="SUPFAM" id="SSF49785">
    <property type="entry name" value="Galactose-binding domain-like"/>
    <property type="match status" value="1"/>
</dbReference>
<dbReference type="InterPro" id="IPR001000">
    <property type="entry name" value="GH10_dom"/>
</dbReference>
<organism evidence="9 10">
    <name type="scientific">Brassica rapa subsp. trilocularis</name>
    <dbReference type="NCBI Taxonomy" id="1813537"/>
    <lineage>
        <taxon>Eukaryota</taxon>
        <taxon>Viridiplantae</taxon>
        <taxon>Streptophyta</taxon>
        <taxon>Embryophyta</taxon>
        <taxon>Tracheophyta</taxon>
        <taxon>Spermatophyta</taxon>
        <taxon>Magnoliopsida</taxon>
        <taxon>eudicotyledons</taxon>
        <taxon>Gunneridae</taxon>
        <taxon>Pentapetalae</taxon>
        <taxon>rosids</taxon>
        <taxon>malvids</taxon>
        <taxon>Brassicales</taxon>
        <taxon>Brassicaceae</taxon>
        <taxon>Brassiceae</taxon>
        <taxon>Brassica</taxon>
    </lineage>
</organism>
<dbReference type="SUPFAM" id="SSF51445">
    <property type="entry name" value="(Trans)glycosidases"/>
    <property type="match status" value="2"/>
</dbReference>
<dbReference type="PANTHER" id="PTHR31490:SF2">
    <property type="entry name" value="GLYCOSYL HYDROLASE FAMILY 10 PROTEIN"/>
    <property type="match status" value="1"/>
</dbReference>
<dbReference type="InterPro" id="IPR044846">
    <property type="entry name" value="GH10"/>
</dbReference>
<evidence type="ECO:0000313" key="10">
    <source>
        <dbReference type="Proteomes" id="UP000823674"/>
    </source>
</evidence>
<keyword evidence="2" id="KW-0677">Repeat</keyword>
<dbReference type="Gene3D" id="2.60.120.260">
    <property type="entry name" value="Galactose-binding domain-like"/>
    <property type="match status" value="2"/>
</dbReference>
<proteinExistence type="inferred from homology"/>
<dbReference type="Proteomes" id="UP000823674">
    <property type="component" value="Chromosome A03"/>
</dbReference>
<dbReference type="PANTHER" id="PTHR31490">
    <property type="entry name" value="GLYCOSYL HYDROLASE"/>
    <property type="match status" value="1"/>
</dbReference>
<keyword evidence="6" id="KW-0624">Polysaccharide degradation</keyword>
<accession>A0ABQ7NBM4</accession>
<keyword evidence="3" id="KW-0378">Hydrolase</keyword>
<keyword evidence="5" id="KW-0326">Glycosidase</keyword>
<comment type="similarity">
    <text evidence="1">Belongs to the glycosyl hydrolase 10 (cellulase F) family.</text>
</comment>
<dbReference type="Gene3D" id="3.20.20.80">
    <property type="entry name" value="Glycosidases"/>
    <property type="match status" value="2"/>
</dbReference>
<name>A0ABQ7NBM4_BRACM</name>
<comment type="caution">
    <text evidence="9">The sequence shown here is derived from an EMBL/GenBank/DDBJ whole genome shotgun (WGS) entry which is preliminary data.</text>
</comment>
<dbReference type="Pfam" id="PF00331">
    <property type="entry name" value="Glyco_hydro_10"/>
    <property type="match status" value="2"/>
</dbReference>
<reference evidence="9 10" key="1">
    <citation type="submission" date="2021-03" db="EMBL/GenBank/DDBJ databases">
        <authorList>
            <person name="King G.J."/>
            <person name="Bancroft I."/>
            <person name="Baten A."/>
            <person name="Bloomfield J."/>
            <person name="Borpatragohain P."/>
            <person name="He Z."/>
            <person name="Irish N."/>
            <person name="Irwin J."/>
            <person name="Liu K."/>
            <person name="Mauleon R.P."/>
            <person name="Moore J."/>
            <person name="Morris R."/>
            <person name="Ostergaard L."/>
            <person name="Wang B."/>
            <person name="Wells R."/>
        </authorList>
    </citation>
    <scope>NUCLEOTIDE SEQUENCE [LARGE SCALE GENOMIC DNA]</scope>
    <source>
        <strain evidence="9">R-o-18</strain>
        <tissue evidence="9">Leaf</tissue>
    </source>
</reference>
<evidence type="ECO:0000256" key="4">
    <source>
        <dbReference type="ARBA" id="ARBA00023277"/>
    </source>
</evidence>
<evidence type="ECO:0000256" key="2">
    <source>
        <dbReference type="ARBA" id="ARBA00022737"/>
    </source>
</evidence>
<feature type="active site" description="Nucleophile" evidence="7">
    <location>
        <position position="1021"/>
    </location>
</feature>
<dbReference type="InterPro" id="IPR008979">
    <property type="entry name" value="Galactose-bd-like_sf"/>
</dbReference>
<dbReference type="SMART" id="SM00633">
    <property type="entry name" value="Glyco_10"/>
    <property type="match status" value="2"/>
</dbReference>
<evidence type="ECO:0000259" key="8">
    <source>
        <dbReference type="PROSITE" id="PS51760"/>
    </source>
</evidence>
<evidence type="ECO:0000256" key="3">
    <source>
        <dbReference type="ARBA" id="ARBA00022801"/>
    </source>
</evidence>
<feature type="domain" description="GH10" evidence="8">
    <location>
        <begin position="222"/>
        <end position="518"/>
    </location>
</feature>
<evidence type="ECO:0000256" key="1">
    <source>
        <dbReference type="ARBA" id="ARBA00007495"/>
    </source>
</evidence>
<evidence type="ECO:0000256" key="6">
    <source>
        <dbReference type="ARBA" id="ARBA00023326"/>
    </source>
</evidence>
<gene>
    <name evidence="9" type="primary">A03p068070.1_BraROA</name>
    <name evidence="9" type="ORF">IGI04_013725</name>
</gene>
<dbReference type="InterPro" id="IPR031158">
    <property type="entry name" value="GH10_AS"/>
</dbReference>
<dbReference type="PROSITE" id="PS51760">
    <property type="entry name" value="GH10_2"/>
    <property type="match status" value="2"/>
</dbReference>
<evidence type="ECO:0000313" key="9">
    <source>
        <dbReference type="EMBL" id="KAG5407606.1"/>
    </source>
</evidence>
<dbReference type="PROSITE" id="PS00591">
    <property type="entry name" value="GH10_1"/>
    <property type="match status" value="1"/>
</dbReference>
<keyword evidence="4" id="KW-0119">Carbohydrate metabolism</keyword>
<evidence type="ECO:0000256" key="5">
    <source>
        <dbReference type="ARBA" id="ARBA00023295"/>
    </source>
</evidence>